<protein>
    <submittedName>
        <fullName evidence="1">Uncharacterized protein</fullName>
    </submittedName>
</protein>
<sequence length="616" mass="66811">MAYSRRVSILIFCICFLGFILSVQARRHHSIKHKHTHHHNTYEFSETPSPSPSPQLTDPSNNTNAHNSANSPSPSPEADSPSDDWNADNSTAASSPSPEPSNPPSGYNAMRAPSPSTEPANPPNKGNGYDSPGAPSASHAPTNPLNGYNFTRTPSPSSGPAAPPNKGNDYNSPGAPTTSPANSPDDGNVIDVRKFGAVGDGISDDTEAFKMTWDSACQKDFAVIHVPYGFSFMIQSTIFTGPCQGSIVFQVDGTIMPPDGPESWLQKNSKRQWLVFYKINELSLQGGGTIDGRGQKWWDLPCKPHKGINGTTSPGPCDSPIALRFFMSSNLTVQRLRIKDSPQFHFRFDNCKNVHIESIHITAPALSPNTDGIHIENTNGVEIYNSVISNGFIPKTSYIFRISQFITALRISLNQFFHDLFVGDDCVSIGSGCYDVDIRNITCGPGHGISIGSLGNHNSRACVSNITVRDSVIKVSNNGVRIKTWQGGSGAVSGITFSNIHMNNVRNPIIIDQYYCLTKDCTNKTSAVYVSDILYSNIKGTYDIRSPPMHFACSDTVPCTNLTLSEVELLPAKGDLVSDPFCWNAYGDLPTLTIPPVSCLLEGIPRSLLDNEIDHC</sequence>
<evidence type="ECO:0000313" key="2">
    <source>
        <dbReference type="Proteomes" id="UP000829398"/>
    </source>
</evidence>
<keyword evidence="2" id="KW-1185">Reference proteome</keyword>
<proteinExistence type="predicted"/>
<dbReference type="EMBL" id="CM039172">
    <property type="protein sequence ID" value="KAH9786935.1"/>
    <property type="molecule type" value="Genomic_DNA"/>
</dbReference>
<accession>A0ACB8MNF9</accession>
<comment type="caution">
    <text evidence="1">The sequence shown here is derived from an EMBL/GenBank/DDBJ whole genome shotgun (WGS) entry which is preliminary data.</text>
</comment>
<gene>
    <name evidence="1" type="ORF">KPL71_010429</name>
</gene>
<reference evidence="2" key="1">
    <citation type="journal article" date="2023" name="Hortic. Res.">
        <title>A chromosome-level phased genome enabling allele-level studies in sweet orange: a case study on citrus Huanglongbing tolerance.</title>
        <authorList>
            <person name="Wu B."/>
            <person name="Yu Q."/>
            <person name="Deng Z."/>
            <person name="Duan Y."/>
            <person name="Luo F."/>
            <person name="Gmitter F. Jr."/>
        </authorList>
    </citation>
    <scope>NUCLEOTIDE SEQUENCE [LARGE SCALE GENOMIC DNA]</scope>
    <source>
        <strain evidence="2">cv. Valencia</strain>
    </source>
</reference>
<dbReference type="Proteomes" id="UP000829398">
    <property type="component" value="Chromosome 3"/>
</dbReference>
<name>A0ACB8MNF9_CITSI</name>
<evidence type="ECO:0000313" key="1">
    <source>
        <dbReference type="EMBL" id="KAH9786935.1"/>
    </source>
</evidence>
<organism evidence="1 2">
    <name type="scientific">Citrus sinensis</name>
    <name type="common">Sweet orange</name>
    <name type="synonym">Citrus aurantium var. sinensis</name>
    <dbReference type="NCBI Taxonomy" id="2711"/>
    <lineage>
        <taxon>Eukaryota</taxon>
        <taxon>Viridiplantae</taxon>
        <taxon>Streptophyta</taxon>
        <taxon>Embryophyta</taxon>
        <taxon>Tracheophyta</taxon>
        <taxon>Spermatophyta</taxon>
        <taxon>Magnoliopsida</taxon>
        <taxon>eudicotyledons</taxon>
        <taxon>Gunneridae</taxon>
        <taxon>Pentapetalae</taxon>
        <taxon>rosids</taxon>
        <taxon>malvids</taxon>
        <taxon>Sapindales</taxon>
        <taxon>Rutaceae</taxon>
        <taxon>Aurantioideae</taxon>
        <taxon>Citrus</taxon>
    </lineage>
</organism>